<evidence type="ECO:0000313" key="4">
    <source>
        <dbReference type="Proteomes" id="UP000641932"/>
    </source>
</evidence>
<dbReference type="RefSeq" id="WP_189132034.1">
    <property type="nucleotide sequence ID" value="NZ_BMMS01000011.1"/>
</dbReference>
<evidence type="ECO:0000256" key="1">
    <source>
        <dbReference type="SAM" id="MobiDB-lite"/>
    </source>
</evidence>
<dbReference type="AlphaFoldDB" id="A0A917ZQS2"/>
<feature type="compositionally biased region" description="Basic and acidic residues" evidence="1">
    <location>
        <begin position="46"/>
        <end position="55"/>
    </location>
</feature>
<keyword evidence="2" id="KW-0812">Transmembrane</keyword>
<protein>
    <submittedName>
        <fullName evidence="3">Uncharacterized protein</fullName>
    </submittedName>
</protein>
<reference evidence="3" key="1">
    <citation type="journal article" date="2014" name="Int. J. Syst. Evol. Microbiol.">
        <title>Complete genome sequence of Corynebacterium casei LMG S-19264T (=DSM 44701T), isolated from a smear-ripened cheese.</title>
        <authorList>
            <consortium name="US DOE Joint Genome Institute (JGI-PGF)"/>
            <person name="Walter F."/>
            <person name="Albersmeier A."/>
            <person name="Kalinowski J."/>
            <person name="Ruckert C."/>
        </authorList>
    </citation>
    <scope>NUCLEOTIDE SEQUENCE</scope>
    <source>
        <strain evidence="3">CGMCC 4.7201</strain>
    </source>
</reference>
<proteinExistence type="predicted"/>
<feature type="transmembrane region" description="Helical" evidence="2">
    <location>
        <begin position="16"/>
        <end position="35"/>
    </location>
</feature>
<reference evidence="3" key="2">
    <citation type="submission" date="2020-09" db="EMBL/GenBank/DDBJ databases">
        <authorList>
            <person name="Sun Q."/>
            <person name="Zhou Y."/>
        </authorList>
    </citation>
    <scope>NUCLEOTIDE SEQUENCE</scope>
    <source>
        <strain evidence="3">CGMCC 4.7201</strain>
    </source>
</reference>
<dbReference type="Pfam" id="PF20087">
    <property type="entry name" value="DUF6479"/>
    <property type="match status" value="1"/>
</dbReference>
<dbReference type="Proteomes" id="UP000641932">
    <property type="component" value="Unassembled WGS sequence"/>
</dbReference>
<accession>A0A917ZQS2</accession>
<dbReference type="EMBL" id="BMMS01000011">
    <property type="protein sequence ID" value="GGO88277.1"/>
    <property type="molecule type" value="Genomic_DNA"/>
</dbReference>
<sequence>MRSLTLELAAAGGDPIVGVGPLVVGIILVVGMIVARVHYARRKRREPPVEARPEPRAGAWQTREEYGEPTAPDHGPGHQDGPPRP</sequence>
<name>A0A917ZQS2_9ACTN</name>
<evidence type="ECO:0000256" key="2">
    <source>
        <dbReference type="SAM" id="Phobius"/>
    </source>
</evidence>
<keyword evidence="4" id="KW-1185">Reference proteome</keyword>
<feature type="region of interest" description="Disordered" evidence="1">
    <location>
        <begin position="41"/>
        <end position="85"/>
    </location>
</feature>
<gene>
    <name evidence="3" type="ORF">GCM10012280_28710</name>
</gene>
<evidence type="ECO:0000313" key="3">
    <source>
        <dbReference type="EMBL" id="GGO88277.1"/>
    </source>
</evidence>
<keyword evidence="2" id="KW-1133">Transmembrane helix</keyword>
<keyword evidence="2" id="KW-0472">Membrane</keyword>
<dbReference type="InterPro" id="IPR045513">
    <property type="entry name" value="DUF6479"/>
</dbReference>
<organism evidence="3 4">
    <name type="scientific">Wenjunlia tyrosinilytica</name>
    <dbReference type="NCBI Taxonomy" id="1544741"/>
    <lineage>
        <taxon>Bacteria</taxon>
        <taxon>Bacillati</taxon>
        <taxon>Actinomycetota</taxon>
        <taxon>Actinomycetes</taxon>
        <taxon>Kitasatosporales</taxon>
        <taxon>Streptomycetaceae</taxon>
        <taxon>Wenjunlia</taxon>
    </lineage>
</organism>
<comment type="caution">
    <text evidence="3">The sequence shown here is derived from an EMBL/GenBank/DDBJ whole genome shotgun (WGS) entry which is preliminary data.</text>
</comment>
<feature type="compositionally biased region" description="Basic and acidic residues" evidence="1">
    <location>
        <begin position="75"/>
        <end position="85"/>
    </location>
</feature>